<sequence>MAAAIDITGQHFGRLIAVHRAGRAKNGNALWFCQCQCGRTCVVDSYVLRHGKTRSCGCLAAEQSRQNIFNNPQAVSHMGDPRNLKIRDHHTDVSSIKKSKRNTSGVVGVSYDKQSDSWVAHFYYKGTYILNKHFVHFEDAVQARRTMERQYLTSLKE</sequence>
<gene>
    <name evidence="1" type="ORF">LP667_03395</name>
    <name evidence="2" type="ORF">LPPLD21_01014</name>
</gene>
<keyword evidence="3" id="KW-1185">Reference proteome</keyword>
<dbReference type="Proteomes" id="UP000277896">
    <property type="component" value="Chromosome"/>
</dbReference>
<proteinExistence type="predicted"/>
<evidence type="ECO:0000313" key="2">
    <source>
        <dbReference type="EMBL" id="GBF01502.1"/>
    </source>
</evidence>
<evidence type="ECO:0000313" key="4">
    <source>
        <dbReference type="Proteomes" id="UP000277896"/>
    </source>
</evidence>
<dbReference type="eggNOG" id="ENOG503328X">
    <property type="taxonomic scope" value="Bacteria"/>
</dbReference>
<protein>
    <submittedName>
        <fullName evidence="1">Alcohol dehydrogenase</fullName>
    </submittedName>
</protein>
<reference evidence="1 4" key="2">
    <citation type="submission" date="2018-10" db="EMBL/GenBank/DDBJ databases">
        <title>Genome seuquencing of Lactobacillus species.</title>
        <authorList>
            <person name="Baek C."/>
            <person name="Yi H."/>
        </authorList>
    </citation>
    <scope>NUCLEOTIDE SEQUENCE [LARGE SCALE GENOMIC DNA]</scope>
    <source>
        <strain evidence="1 4">DSM 10667</strain>
    </source>
</reference>
<dbReference type="EMBL" id="BDOR01000003">
    <property type="protein sequence ID" value="GBF01502.1"/>
    <property type="molecule type" value="Genomic_DNA"/>
</dbReference>
<organism evidence="1 4">
    <name type="scientific">Lactiplantibacillus paraplantarum</name>
    <dbReference type="NCBI Taxonomy" id="60520"/>
    <lineage>
        <taxon>Bacteria</taxon>
        <taxon>Bacillati</taxon>
        <taxon>Bacillota</taxon>
        <taxon>Bacilli</taxon>
        <taxon>Lactobacillales</taxon>
        <taxon>Lactobacillaceae</taxon>
        <taxon>Lactiplantibacillus</taxon>
    </lineage>
</organism>
<dbReference type="EMBL" id="CP032744">
    <property type="protein sequence ID" value="AYJ37931.1"/>
    <property type="molecule type" value="Genomic_DNA"/>
</dbReference>
<name>A0A098R7N7_9LACO</name>
<evidence type="ECO:0000313" key="3">
    <source>
        <dbReference type="Proteomes" id="UP000236162"/>
    </source>
</evidence>
<dbReference type="AlphaFoldDB" id="A0A098R7N7"/>
<dbReference type="KEGG" id="lpx:ASU28_07925"/>
<accession>A0A098R7N7</accession>
<dbReference type="Proteomes" id="UP000236162">
    <property type="component" value="Unassembled WGS sequence"/>
</dbReference>
<dbReference type="RefSeq" id="WP_021730148.1">
    <property type="nucleotide sequence ID" value="NZ_AVAI01000025.1"/>
</dbReference>
<reference evidence="2 3" key="1">
    <citation type="submission" date="2017-04" db="EMBL/GenBank/DDBJ databases">
        <title>In vitro and in silico characterization of Lactobacillus paraplantarum D2-1, a starter culture for soymilk fermentation.</title>
        <authorList>
            <person name="Endo A."/>
            <person name="Sasaki F."/>
            <person name="Maeno S."/>
            <person name="Kanesaki Y."/>
            <person name="Kubota E."/>
            <person name="Torres G.A."/>
            <person name="Tomita S."/>
            <person name="Nakagawa J."/>
        </authorList>
    </citation>
    <scope>NUCLEOTIDE SEQUENCE [LARGE SCALE GENOMIC DNA]</scope>
    <source>
        <strain evidence="2 3">D2-1</strain>
    </source>
</reference>
<evidence type="ECO:0000313" key="1">
    <source>
        <dbReference type="EMBL" id="AYJ37931.1"/>
    </source>
</evidence>